<protein>
    <recommendedName>
        <fullName evidence="3">SpoVT-AbrB domain-containing protein</fullName>
    </recommendedName>
</protein>
<keyword evidence="2" id="KW-1185">Reference proteome</keyword>
<accession>A0ABT5SF07</accession>
<dbReference type="Proteomes" id="UP001218170">
    <property type="component" value="Unassembled WGS sequence"/>
</dbReference>
<sequence length="175" mass="19223">MADHNTYLLVLGEREAIRWVVTTGRMAFPATPRREVAGLREGDRLLLVSTRGAFHNPTRDRTRVIGAATAATTVEPFDDPVVLAGRVFSTGCSIKLESLAPYLDGVELAPLVERLDALRGHPEWGMMLRRPLVLVSDADEALLSSLLAPLTSDLAHTIDEYESRIVPVRQNPNVT</sequence>
<proteinExistence type="predicted"/>
<gene>
    <name evidence="1" type="ORF">PUW80_03415</name>
</gene>
<reference evidence="1 2" key="1">
    <citation type="submission" date="2023-02" db="EMBL/GenBank/DDBJ databases">
        <title>Study of novel species of the Microbacterium genus.</title>
        <authorList>
            <person name="Arroyo-Herrera I."/>
            <person name="Roman-Ponce B."/>
            <person name="Vasquez-Murrieta M.S."/>
        </authorList>
    </citation>
    <scope>NUCLEOTIDE SEQUENCE [LARGE SCALE GENOMIC DNA]</scope>
    <source>
        <strain evidence="1 2">NE1TT3</strain>
    </source>
</reference>
<dbReference type="RefSeq" id="WP_274263899.1">
    <property type="nucleotide sequence ID" value="NZ_JAQZCI010000001.1"/>
</dbReference>
<dbReference type="EMBL" id="JAQZCI010000001">
    <property type="protein sequence ID" value="MDD7961395.1"/>
    <property type="molecule type" value="Genomic_DNA"/>
</dbReference>
<comment type="caution">
    <text evidence="1">The sequence shown here is derived from an EMBL/GenBank/DDBJ whole genome shotgun (WGS) entry which is preliminary data.</text>
</comment>
<name>A0ABT5SF07_9MICO</name>
<evidence type="ECO:0000313" key="1">
    <source>
        <dbReference type="EMBL" id="MDD7961395.1"/>
    </source>
</evidence>
<dbReference type="Gene3D" id="3.10.590.10">
    <property type="entry name" value="ph1033 like domains"/>
    <property type="match status" value="1"/>
</dbReference>
<evidence type="ECO:0000313" key="2">
    <source>
        <dbReference type="Proteomes" id="UP001218170"/>
    </source>
</evidence>
<evidence type="ECO:0008006" key="3">
    <source>
        <dbReference type="Google" id="ProtNLM"/>
    </source>
</evidence>
<organism evidence="1 2">
    <name type="scientific">Microbacterium thalli</name>
    <dbReference type="NCBI Taxonomy" id="3027921"/>
    <lineage>
        <taxon>Bacteria</taxon>
        <taxon>Bacillati</taxon>
        <taxon>Actinomycetota</taxon>
        <taxon>Actinomycetes</taxon>
        <taxon>Micrococcales</taxon>
        <taxon>Microbacteriaceae</taxon>
        <taxon>Microbacterium</taxon>
    </lineage>
</organism>